<dbReference type="GO" id="GO:0003677">
    <property type="term" value="F:DNA binding"/>
    <property type="evidence" value="ECO:0007669"/>
    <property type="project" value="UniProtKB-KW"/>
</dbReference>
<dbReference type="Pfam" id="PF03184">
    <property type="entry name" value="DDE_1"/>
    <property type="match status" value="1"/>
</dbReference>
<dbReference type="GO" id="GO:0005634">
    <property type="term" value="C:nucleus"/>
    <property type="evidence" value="ECO:0007669"/>
    <property type="project" value="TreeGrafter"/>
</dbReference>
<dbReference type="PANTHER" id="PTHR19303:SF73">
    <property type="entry name" value="PROTEIN PDC2"/>
    <property type="match status" value="1"/>
</dbReference>
<evidence type="ECO:0000256" key="1">
    <source>
        <dbReference type="ARBA" id="ARBA00023125"/>
    </source>
</evidence>
<dbReference type="Gene3D" id="1.10.10.60">
    <property type="entry name" value="Homeodomain-like"/>
    <property type="match status" value="1"/>
</dbReference>
<evidence type="ECO:0000313" key="3">
    <source>
        <dbReference type="EMBL" id="CAK1542899.1"/>
    </source>
</evidence>
<protein>
    <recommendedName>
        <fullName evidence="2">HTH CENPB-type domain-containing protein</fullName>
    </recommendedName>
</protein>
<feature type="domain" description="HTH CENPB-type" evidence="2">
    <location>
        <begin position="2"/>
        <end position="76"/>
    </location>
</feature>
<dbReference type="Proteomes" id="UP001497472">
    <property type="component" value="Unassembled WGS sequence"/>
</dbReference>
<sequence>MPKPQTEADKIKRLETALCTWILQTSRAHGDLPITYSDVHSMIVRFKTDLKIKEGFYFNREWINNFRRRHNLFLVPSVRQQYVSRKTNNAIQQFNSRVYHTMRFSKPTLSVPQVYILDEAGLYWRLRSPKSKDPDLLTFLTCTNVTGHHKLPLLVVGKTKDPVDFRNAEMPIHYDSQINGWINRIIFKEWFYECFAPAVLDEDTDGALLLVDSATCHPPPGDLAMPHEKIKVLYVPPGHKQEQRSKFIHDMIKKNYKDKLLSTAIEKDNPDYLTNITLKEMAYLLADCWKSIPVDEIRSWWDTFTESPPAKEDTDSANSDNAVDNIFIKNELIDINPYVQLKFDNEKIKTWYYGMGEHKNGTHLMNIDEILATSETIDEEGKCEDILDTDSDISTAEVCDAIDVTIRWAQSVGYGNEQIEMLQNMRQRACEPPAKRIKCQSTSSVPSTSKIHYEVVQHEEPLVNTEYGDTEIMETVKIEVTSDDDDDDDDSEFISPD</sequence>
<keyword evidence="1" id="KW-0238">DNA-binding</keyword>
<dbReference type="AlphaFoldDB" id="A0AAV1J3C0"/>
<evidence type="ECO:0000259" key="2">
    <source>
        <dbReference type="PROSITE" id="PS51253"/>
    </source>
</evidence>
<dbReference type="InterPro" id="IPR004875">
    <property type="entry name" value="DDE_SF_endonuclease_dom"/>
</dbReference>
<accession>A0AAV1J3C0</accession>
<dbReference type="PANTHER" id="PTHR19303">
    <property type="entry name" value="TRANSPOSON"/>
    <property type="match status" value="1"/>
</dbReference>
<dbReference type="InterPro" id="IPR050863">
    <property type="entry name" value="CenT-Element_Derived"/>
</dbReference>
<gene>
    <name evidence="3" type="ORF">LNINA_LOCUS2746</name>
</gene>
<comment type="caution">
    <text evidence="3">The sequence shown here is derived from an EMBL/GenBank/DDBJ whole genome shotgun (WGS) entry which is preliminary data.</text>
</comment>
<reference evidence="3 4" key="1">
    <citation type="submission" date="2023-11" db="EMBL/GenBank/DDBJ databases">
        <authorList>
            <person name="Okamura Y."/>
        </authorList>
    </citation>
    <scope>NUCLEOTIDE SEQUENCE [LARGE SCALE GENOMIC DNA]</scope>
</reference>
<proteinExistence type="predicted"/>
<dbReference type="InterPro" id="IPR006600">
    <property type="entry name" value="HTH_CenpB_DNA-bd_dom"/>
</dbReference>
<organism evidence="3 4">
    <name type="scientific">Leptosia nina</name>
    <dbReference type="NCBI Taxonomy" id="320188"/>
    <lineage>
        <taxon>Eukaryota</taxon>
        <taxon>Metazoa</taxon>
        <taxon>Ecdysozoa</taxon>
        <taxon>Arthropoda</taxon>
        <taxon>Hexapoda</taxon>
        <taxon>Insecta</taxon>
        <taxon>Pterygota</taxon>
        <taxon>Neoptera</taxon>
        <taxon>Endopterygota</taxon>
        <taxon>Lepidoptera</taxon>
        <taxon>Glossata</taxon>
        <taxon>Ditrysia</taxon>
        <taxon>Papilionoidea</taxon>
        <taxon>Pieridae</taxon>
        <taxon>Pierinae</taxon>
        <taxon>Leptosia</taxon>
    </lineage>
</organism>
<dbReference type="PROSITE" id="PS51253">
    <property type="entry name" value="HTH_CENPB"/>
    <property type="match status" value="1"/>
</dbReference>
<dbReference type="Pfam" id="PF03221">
    <property type="entry name" value="HTH_Tnp_Tc5"/>
    <property type="match status" value="1"/>
</dbReference>
<name>A0AAV1J3C0_9NEOP</name>
<keyword evidence="4" id="KW-1185">Reference proteome</keyword>
<evidence type="ECO:0000313" key="4">
    <source>
        <dbReference type="Proteomes" id="UP001497472"/>
    </source>
</evidence>
<dbReference type="EMBL" id="CAVLEF010000004">
    <property type="protein sequence ID" value="CAK1542899.1"/>
    <property type="molecule type" value="Genomic_DNA"/>
</dbReference>